<dbReference type="EMBL" id="JAWDGP010001725">
    <property type="protein sequence ID" value="KAK3788845.1"/>
    <property type="molecule type" value="Genomic_DNA"/>
</dbReference>
<organism evidence="1 2">
    <name type="scientific">Elysia crispata</name>
    <name type="common">lettuce slug</name>
    <dbReference type="NCBI Taxonomy" id="231223"/>
    <lineage>
        <taxon>Eukaryota</taxon>
        <taxon>Metazoa</taxon>
        <taxon>Spiralia</taxon>
        <taxon>Lophotrochozoa</taxon>
        <taxon>Mollusca</taxon>
        <taxon>Gastropoda</taxon>
        <taxon>Heterobranchia</taxon>
        <taxon>Euthyneura</taxon>
        <taxon>Panpulmonata</taxon>
        <taxon>Sacoglossa</taxon>
        <taxon>Placobranchoidea</taxon>
        <taxon>Plakobranchidae</taxon>
        <taxon>Elysia</taxon>
    </lineage>
</organism>
<reference evidence="1" key="1">
    <citation type="journal article" date="2023" name="G3 (Bethesda)">
        <title>A reference genome for the long-term kleptoplast-retaining sea slug Elysia crispata morphotype clarki.</title>
        <authorList>
            <person name="Eastman K.E."/>
            <person name="Pendleton A.L."/>
            <person name="Shaikh M.A."/>
            <person name="Suttiyut T."/>
            <person name="Ogas R."/>
            <person name="Tomko P."/>
            <person name="Gavelis G."/>
            <person name="Widhalm J.R."/>
            <person name="Wisecaver J.H."/>
        </authorList>
    </citation>
    <scope>NUCLEOTIDE SEQUENCE</scope>
    <source>
        <strain evidence="1">ECLA1</strain>
    </source>
</reference>
<proteinExistence type="predicted"/>
<keyword evidence="2" id="KW-1185">Reference proteome</keyword>
<name>A0AAE1AJX7_9GAST</name>
<dbReference type="Proteomes" id="UP001283361">
    <property type="component" value="Unassembled WGS sequence"/>
</dbReference>
<evidence type="ECO:0000313" key="1">
    <source>
        <dbReference type="EMBL" id="KAK3788845.1"/>
    </source>
</evidence>
<evidence type="ECO:0000313" key="2">
    <source>
        <dbReference type="Proteomes" id="UP001283361"/>
    </source>
</evidence>
<comment type="caution">
    <text evidence="1">The sequence shown here is derived from an EMBL/GenBank/DDBJ whole genome shotgun (WGS) entry which is preliminary data.</text>
</comment>
<accession>A0AAE1AJX7</accession>
<sequence length="77" mass="8903">MVCLLSAEGYLGDRRLPETGMLMASRHARLASWRVETRRRVLLFSTCNHASLKKLLFQSADFMPRFLSSQWCLELKA</sequence>
<gene>
    <name evidence="1" type="ORF">RRG08_048849</name>
</gene>
<protein>
    <submittedName>
        <fullName evidence="1">Uncharacterized protein</fullName>
    </submittedName>
</protein>
<dbReference type="AlphaFoldDB" id="A0AAE1AJX7"/>